<dbReference type="InParanoid" id="A0CCJ1"/>
<accession>A0CCJ1</accession>
<feature type="transmembrane region" description="Helical" evidence="1">
    <location>
        <begin position="2562"/>
        <end position="2581"/>
    </location>
</feature>
<evidence type="ECO:0000256" key="1">
    <source>
        <dbReference type="SAM" id="Phobius"/>
    </source>
</evidence>
<dbReference type="OrthoDB" id="10477185at2759"/>
<keyword evidence="4" id="KW-1185">Reference proteome</keyword>
<feature type="signal peptide" evidence="2">
    <location>
        <begin position="1"/>
        <end position="19"/>
    </location>
</feature>
<evidence type="ECO:0008006" key="5">
    <source>
        <dbReference type="Google" id="ProtNLM"/>
    </source>
</evidence>
<dbReference type="HOGENOM" id="CLU_227913_0_0_1"/>
<evidence type="ECO:0000256" key="2">
    <source>
        <dbReference type="SAM" id="SignalP"/>
    </source>
</evidence>
<dbReference type="KEGG" id="ptm:GSPATT00037293001"/>
<gene>
    <name evidence="3" type="ORF">GSPATT00037293001</name>
</gene>
<dbReference type="OMA" id="IMKSKEC"/>
<dbReference type="RefSeq" id="XP_001435905.1">
    <property type="nucleotide sequence ID" value="XM_001435868.1"/>
</dbReference>
<protein>
    <recommendedName>
        <fullName evidence="5">Transmembrane protein</fullName>
    </recommendedName>
</protein>
<sequence>MKIILLFAELVILSKQAIKDDLINNSQAGVLYLENENVFQFDKTYAIYVNGEDFNDMKNYSVDILEEISIEKRQFNDLNGNEKIFSLNKNGDDDIDIMLLKNGSIECLYQIKNYIQDDQIIMKSKECQILLNHQDCNQLYKLDQDIYIIQCNYNSTNTLIQIINQTQILDQIILPIQSNCQSDSIFNNHQTLIIFNKLCQTTIFHSISISNLLTFYNLTQYDLKDDNSIQDFTPSALFSMHFCSNDLIDINFHNLFITYILPQKIISKKKYFTNAHKIVQRFQSCESHSNYVELNENSNQLLVRKKTLNISTSFYIQSYWINYLMVFHKQDELVVLFNNKVKQHITNSFQYVLALTELPVIFAIKEKLMIIYKVNYPQQFFTVSQDQHLLKKIRINTDYVFPPSDLFYSTIEVSAKQNLKFLLLTSKATYFIPKINSTVCIHHNILQKTDAFEILVSQEQSNFNIIEQNDNINFCMVQLISKGKAFVFENKYQNIDIIITQQDQILSIYTCEKNKLKHFNKILIQKNYRDILSFPHSFQLVIIYYYKIEFIEFQNLQVIQSTQHFDKKILNYYQNYEQINILFEDCTKADANIRVRDIQAIFQDKYPFDCKLSLQFIFNEIFITQDKMLCFPIKGFRRKLVNLEGQKNIMTIVLRQFLILVKQVEDEYQLNLFHISKTEAIFLYNLPTYDFQIKDQISYQIFEYFLIIRAQKQDKNYLLTYDVSKTALLSLIRITQIDQYETFFQIISSDSFLYYFQDKFRIKNIAISCFNNIPKVINGTFILNQEFQFQIISQINKEILPFKLELISISDDYNLRILKQEQTIISKNTINLRNIHGNIEKIEILPLDDYQIIYPITFTDVHKDFTFYEQGICYDQSKRLIINCFDDHQYYIQDNTIEVILNVGYAKDKTFYQVFYQSITGNINFMTINIKLDEVYYEIKQTAIPDNYYKDLYNSKIKKIQTTQNLSTFELFYQNNLFTYNNIYAEQLREAFKDNTLLEVAYLIDSTFLFLSKQSPQNIIMKFIVITEENEKEIKCDIRLQYQVKLNEIIPESLINMLYYQTTSLKIFEVQIEQEVIHFQIGVFFLEYFSILISYEMDINFQSMPKVENTAILRYQKDFSLERPLFVDNNITLLILDFNKIEFVYVYDTRRKQAQNNIDSIQRFENNHFTGMERFNQSHYLLKSMVRIQFITLDELKFTCQNECKPIQSIQLSNQVSKISIEISNFESKESRSLHYYNYIYTYFTNSKVFKEKKCIKELNYEFIYFICLKLILYIQQIYYCISECIDIVLNEITIILNQVITQTQKSQKLQQLLKLIFIQYQINKFYMFLKIFLLIKITLCQSVTTLLKEMNYNIFPDEKIFVKNEQYAININDDNLEKIHMNNYSVDILEEISIEKRQFNDLNGNEKIFSLNKNGDDDIDIMLLKNGSIECLYQIKNYIQDDQIIMKSKECQILLNHQDCNQLYKLDQDIYIIQCNYNSTNTLIQIINQTQILDQIILPIQSNCQSDSIFNNHQTLIIFNKLCQTTIFHSISISNLLTFYNLTQYDLKEGEGLTQTTQQLIDIQFISQFELAIGYTNCIVFFFLKAQGLSFDIKNQQFQIKAFYVTNKPSIKILVEIDQNNQQLYLNKQQLNFSSIGFQKVLLVKKYFYLFHFTDKIFVQFKKMYSNTISINTKNLVQIGELPYFIALSNKQLRLIKLIMPKSVVSYKNSDKLLVIQTLQTQFPSFILNLKLFDRHNPIQYFPTKKLYLDLINYYRDNQLICLSYMKFQRTLPIQITQIMEMDNRQIAADDYSIEITSSLNLNGIPTNYKFLFLHKFQKDQLVYVIIEENTIIQFIFYDNGKSFKTHKFVLLANLIDIFINRQQILITIVYEKSIEIYQLTFGDIQRKLHQTKMKIIAARQLNYFVYYLLENCNKVAIRLQSNDINFEMLKYIFDCKSSLQFIKEDVYIDSHSISLKHRMSFYVQKLTLKEQVIEVRNILTDHLLLFTCYKNKQYVKLYQVNLDEVFQLYTLPTYNYSIEFPFYYRIEKSILMIKARNSSQAFFILIYDVQKTAVECLIQITEIDEEERFPFDFVNEGEYFFQFQEQLKIQPLHQPCFYFKPVQDSLDFIYDKPLKIITYSQISNQYVDLEFHLIIINKNYTLQQLNLSKKILTGNIVNVDNIFGTVEKVEIIGTENILVNLPLTFNNCSKICLYYGYGVCVNRSSIIKNIFDQSISISRSQYTESPIFYVGFNPDDCIHAIYIKGNDSLLLNQFNFCNQNQSLLQNYKVLTNIETLRNFRQIQDLQIAGHFFDNSYFSFKQKKLLDNKLQDSFRQVTFDFFDAIKINNSTYLTLNVKLQLFELRLIDFILIGDQAQSDIIFYKYYVLNDMIDDTHLKFHQVVFKTIYIYQIINNINQIEILFIVFFKHHLAYLMKLTFDQNNLDQMKLVQQGMIRYNQDAIFEKLLFIDNDYIVAAFKFDEDTFINVFDISVLSKTKNIDSIQKLRDNNYTHIERYNATHFVIVESVSQSYHQVHLIRINKLGLECQEQCNGTAYLKLSNKVSQLLIEINFSPEQNIQKGSLIIILLIINFISILNRLWCKKKDKKKKVILSN</sequence>
<keyword evidence="2" id="KW-0732">Signal</keyword>
<feature type="chain" id="PRO_5002623362" description="Transmembrane protein" evidence="2">
    <location>
        <begin position="20"/>
        <end position="2595"/>
    </location>
</feature>
<evidence type="ECO:0000313" key="4">
    <source>
        <dbReference type="Proteomes" id="UP000000600"/>
    </source>
</evidence>
<name>A0CCJ1_PARTE</name>
<organism evidence="3 4">
    <name type="scientific">Paramecium tetraurelia</name>
    <dbReference type="NCBI Taxonomy" id="5888"/>
    <lineage>
        <taxon>Eukaryota</taxon>
        <taxon>Sar</taxon>
        <taxon>Alveolata</taxon>
        <taxon>Ciliophora</taxon>
        <taxon>Intramacronucleata</taxon>
        <taxon>Oligohymenophorea</taxon>
        <taxon>Peniculida</taxon>
        <taxon>Parameciidae</taxon>
        <taxon>Paramecium</taxon>
    </lineage>
</organism>
<keyword evidence="1" id="KW-0472">Membrane</keyword>
<keyword evidence="1" id="KW-0812">Transmembrane</keyword>
<dbReference type="GeneID" id="5021690"/>
<proteinExistence type="predicted"/>
<keyword evidence="1" id="KW-1133">Transmembrane helix</keyword>
<evidence type="ECO:0000313" key="3">
    <source>
        <dbReference type="EMBL" id="CAK68508.1"/>
    </source>
</evidence>
<dbReference type="EMBL" id="CT868060">
    <property type="protein sequence ID" value="CAK68508.1"/>
    <property type="molecule type" value="Genomic_DNA"/>
</dbReference>
<dbReference type="Proteomes" id="UP000000600">
    <property type="component" value="Unassembled WGS sequence"/>
</dbReference>
<reference evidence="3 4" key="1">
    <citation type="journal article" date="2006" name="Nature">
        <title>Global trends of whole-genome duplications revealed by the ciliate Paramecium tetraurelia.</title>
        <authorList>
            <consortium name="Genoscope"/>
            <person name="Aury J.-M."/>
            <person name="Jaillon O."/>
            <person name="Duret L."/>
            <person name="Noel B."/>
            <person name="Jubin C."/>
            <person name="Porcel B.M."/>
            <person name="Segurens B."/>
            <person name="Daubin V."/>
            <person name="Anthouard V."/>
            <person name="Aiach N."/>
            <person name="Arnaiz O."/>
            <person name="Billaut A."/>
            <person name="Beisson J."/>
            <person name="Blanc I."/>
            <person name="Bouhouche K."/>
            <person name="Camara F."/>
            <person name="Duharcourt S."/>
            <person name="Guigo R."/>
            <person name="Gogendeau D."/>
            <person name="Katinka M."/>
            <person name="Keller A.-M."/>
            <person name="Kissmehl R."/>
            <person name="Klotz C."/>
            <person name="Koll F."/>
            <person name="Le Moue A."/>
            <person name="Lepere C."/>
            <person name="Malinsky S."/>
            <person name="Nowacki M."/>
            <person name="Nowak J.K."/>
            <person name="Plattner H."/>
            <person name="Poulain J."/>
            <person name="Ruiz F."/>
            <person name="Serrano V."/>
            <person name="Zagulski M."/>
            <person name="Dessen P."/>
            <person name="Betermier M."/>
            <person name="Weissenbach J."/>
            <person name="Scarpelli C."/>
            <person name="Schachter V."/>
            <person name="Sperling L."/>
            <person name="Meyer E."/>
            <person name="Cohen J."/>
            <person name="Wincker P."/>
        </authorList>
    </citation>
    <scope>NUCLEOTIDE SEQUENCE [LARGE SCALE GENOMIC DNA]</scope>
    <source>
        <strain evidence="3 4">Stock d4-2</strain>
    </source>
</reference>